<dbReference type="InterPro" id="IPR036278">
    <property type="entry name" value="Sialidase_sf"/>
</dbReference>
<evidence type="ECO:0000256" key="1">
    <source>
        <dbReference type="SAM" id="SignalP"/>
    </source>
</evidence>
<dbReference type="PANTHER" id="PTHR47199:SF2">
    <property type="entry name" value="PHOTOSYSTEM II STABILITY_ASSEMBLY FACTOR HCF136, CHLOROPLASTIC"/>
    <property type="match status" value="1"/>
</dbReference>
<dbReference type="Proteomes" id="UP000182589">
    <property type="component" value="Unassembled WGS sequence"/>
</dbReference>
<reference evidence="3" key="1">
    <citation type="submission" date="2016-10" db="EMBL/GenBank/DDBJ databases">
        <authorList>
            <person name="Varghese N."/>
        </authorList>
    </citation>
    <scope>NUCLEOTIDE SEQUENCE [LARGE SCALE GENOMIC DNA]</scope>
    <source>
        <strain evidence="3">DSM 12489</strain>
    </source>
</reference>
<dbReference type="InterPro" id="IPR015943">
    <property type="entry name" value="WD40/YVTN_repeat-like_dom_sf"/>
</dbReference>
<gene>
    <name evidence="2" type="ORF">SAMN04489725_11341</name>
</gene>
<dbReference type="AlphaFoldDB" id="A0A1H2W3U3"/>
<dbReference type="PROSITE" id="PS51257">
    <property type="entry name" value="PROKAR_LIPOPROTEIN"/>
    <property type="match status" value="1"/>
</dbReference>
<dbReference type="PANTHER" id="PTHR47199">
    <property type="entry name" value="PHOTOSYSTEM II STABILITY/ASSEMBLY FACTOR HCF136, CHLOROPLASTIC"/>
    <property type="match status" value="1"/>
</dbReference>
<evidence type="ECO:0000313" key="2">
    <source>
        <dbReference type="EMBL" id="SDW74759.1"/>
    </source>
</evidence>
<name>A0A1H2W3U3_9BACL</name>
<dbReference type="SUPFAM" id="SSF50939">
    <property type="entry name" value="Sialidases"/>
    <property type="match status" value="1"/>
</dbReference>
<accession>A0A1H2W3U3</accession>
<protein>
    <recommendedName>
        <fullName evidence="4">Photosynthesis system II assembly factor Ycf48/Hcf136-like domain-containing protein</fullName>
    </recommendedName>
</protein>
<feature type="chain" id="PRO_5039233952" description="Photosynthesis system II assembly factor Ycf48/Hcf136-like domain-containing protein" evidence="1">
    <location>
        <begin position="18"/>
        <end position="708"/>
    </location>
</feature>
<dbReference type="STRING" id="89784.SAMN04489725_11341"/>
<dbReference type="EMBL" id="FNOJ01000013">
    <property type="protein sequence ID" value="SDW74759.1"/>
    <property type="molecule type" value="Genomic_DNA"/>
</dbReference>
<keyword evidence="1" id="KW-0732">Signal</keyword>
<sequence length="708" mass="75412">MTRRTWMWAAAVTTAFALVGCDTHVNGNATAVASVTPFKHTAQTTKQEAVSVINDRPLAFVGKPGITSTSATSIAVPVFTGAGVGHAAVNGQIIVTRNGGSTWAKAGTIDGQVQSLAFTNASDGVALTRSAQPVAPAVDARQRVTDAIYRTTDGGRHWARTWTVTRVMGESMLAQDWQVKLFAQSGYALVDGYLLHTVDGGATWRQMETPGQPIAFSAPKASELWLSTTTAPVTADGEVNKGVIELLHSTDGGAHWSVAVRTAPMRAWEAAVQFDPNAENYGLFLVKDLDSWTTTAYWTLNGGKAWKHAQPNAYMGRILQSEPTFTKSAGELAFVALDPGAAPFPGGLTAFNMHSGVISQVAQLPDWREARLTSGPKGSMFAAVSLTNGGMDLYRSSDGGKTWNVVYPADEPNVAVQFVTPNEGIGIGSDDLAGYIYTTDDGGHSWRTVRIMNGMFPTAIAYANASTVYVAAVEQVNNGQGQLHLLVSHDGGKTWTDLGASQLPASASKQLSVANVQTALAVSGDHFALTLVTAYPSVTLQSPNGIDWTQIATESSPLGIATAAYENPGTLWSSSVEQLQRPTKLQPGVYQTTLTWTSESHVERHVSLPKGYAALGMDWSGENGWVLAARSPFEVNQGMALFVTHDGGRTWSHWQTRSEDESVPQPLNLYPSGAVYGLSFVNLADGYLLTANGLLATTDGGHTWRYVN</sequence>
<dbReference type="Gene3D" id="2.130.10.10">
    <property type="entry name" value="YVTN repeat-like/Quinoprotein amine dehydrogenase"/>
    <property type="match status" value="4"/>
</dbReference>
<evidence type="ECO:0000313" key="3">
    <source>
        <dbReference type="Proteomes" id="UP000182589"/>
    </source>
</evidence>
<dbReference type="SUPFAM" id="SSF110296">
    <property type="entry name" value="Oligoxyloglucan reducing end-specific cellobiohydrolase"/>
    <property type="match status" value="2"/>
</dbReference>
<dbReference type="RefSeq" id="WP_074693393.1">
    <property type="nucleotide sequence ID" value="NZ_FNOJ01000013.1"/>
</dbReference>
<keyword evidence="3" id="KW-1185">Reference proteome</keyword>
<dbReference type="CDD" id="cd15482">
    <property type="entry name" value="Sialidase_non-viral"/>
    <property type="match status" value="1"/>
</dbReference>
<evidence type="ECO:0008006" key="4">
    <source>
        <dbReference type="Google" id="ProtNLM"/>
    </source>
</evidence>
<proteinExistence type="predicted"/>
<organism evidence="2 3">
    <name type="scientific">Alicyclobacillus hesperidum</name>
    <dbReference type="NCBI Taxonomy" id="89784"/>
    <lineage>
        <taxon>Bacteria</taxon>
        <taxon>Bacillati</taxon>
        <taxon>Bacillota</taxon>
        <taxon>Bacilli</taxon>
        <taxon>Bacillales</taxon>
        <taxon>Alicyclobacillaceae</taxon>
        <taxon>Alicyclobacillus</taxon>
    </lineage>
</organism>
<feature type="signal peptide" evidence="1">
    <location>
        <begin position="1"/>
        <end position="17"/>
    </location>
</feature>